<dbReference type="PANTHER" id="PTHR17537">
    <property type="entry name" value="TRANSDUCER OF ERBB2 TOB"/>
    <property type="match status" value="1"/>
</dbReference>
<feature type="region of interest" description="Disordered" evidence="1">
    <location>
        <begin position="71"/>
        <end position="91"/>
    </location>
</feature>
<feature type="compositionally biased region" description="Low complexity" evidence="1">
    <location>
        <begin position="78"/>
        <end position="91"/>
    </location>
</feature>
<sequence length="91" mass="9954">MFAKGSGFSNHRGEKVDPVRLEFDPIEVSYQIGEKGPVKVLYVDDNNENGSELDKEIKNSFNPEAQVFMPISDPVGASSESSPPLRSGSRP</sequence>
<evidence type="ECO:0000313" key="2">
    <source>
        <dbReference type="EMBL" id="GLD57748.1"/>
    </source>
</evidence>
<comment type="caution">
    <text evidence="2">The sequence shown here is derived from an EMBL/GenBank/DDBJ whole genome shotgun (WGS) entry which is preliminary data.</text>
</comment>
<dbReference type="Proteomes" id="UP001279410">
    <property type="component" value="Unassembled WGS sequence"/>
</dbReference>
<reference evidence="2" key="1">
    <citation type="submission" date="2022-08" db="EMBL/GenBank/DDBJ databases">
        <title>Genome sequencing of akame (Lates japonicus).</title>
        <authorList>
            <person name="Hashiguchi Y."/>
            <person name="Takahashi H."/>
        </authorList>
    </citation>
    <scope>NUCLEOTIDE SEQUENCE</scope>
    <source>
        <strain evidence="2">Kochi</strain>
    </source>
</reference>
<organism evidence="2 3">
    <name type="scientific">Lates japonicus</name>
    <name type="common">Japanese lates</name>
    <dbReference type="NCBI Taxonomy" id="270547"/>
    <lineage>
        <taxon>Eukaryota</taxon>
        <taxon>Metazoa</taxon>
        <taxon>Chordata</taxon>
        <taxon>Craniata</taxon>
        <taxon>Vertebrata</taxon>
        <taxon>Euteleostomi</taxon>
        <taxon>Actinopterygii</taxon>
        <taxon>Neopterygii</taxon>
        <taxon>Teleostei</taxon>
        <taxon>Neoteleostei</taxon>
        <taxon>Acanthomorphata</taxon>
        <taxon>Carangaria</taxon>
        <taxon>Carangaria incertae sedis</taxon>
        <taxon>Centropomidae</taxon>
        <taxon>Lates</taxon>
    </lineage>
</organism>
<evidence type="ECO:0000313" key="3">
    <source>
        <dbReference type="Proteomes" id="UP001279410"/>
    </source>
</evidence>
<accession>A0AAD3MMW0</accession>
<dbReference type="PANTHER" id="PTHR17537:SF6">
    <property type="entry name" value="PROTEIN TOB1"/>
    <property type="match status" value="1"/>
</dbReference>
<dbReference type="GO" id="GO:0003714">
    <property type="term" value="F:transcription corepressor activity"/>
    <property type="evidence" value="ECO:0007669"/>
    <property type="project" value="TreeGrafter"/>
</dbReference>
<dbReference type="EMBL" id="BRZM01000030">
    <property type="protein sequence ID" value="GLD57748.1"/>
    <property type="molecule type" value="Genomic_DNA"/>
</dbReference>
<keyword evidence="3" id="KW-1185">Reference proteome</keyword>
<dbReference type="AlphaFoldDB" id="A0AAD3MMW0"/>
<dbReference type="InterPro" id="IPR015676">
    <property type="entry name" value="Tob1/2"/>
</dbReference>
<protein>
    <submittedName>
        <fullName evidence="2">Protein Tob1-like isoform X1</fullName>
    </submittedName>
</protein>
<name>A0AAD3MMW0_LATJO</name>
<dbReference type="GO" id="GO:0005737">
    <property type="term" value="C:cytoplasm"/>
    <property type="evidence" value="ECO:0007669"/>
    <property type="project" value="TreeGrafter"/>
</dbReference>
<gene>
    <name evidence="2" type="ORF">AKAME5_000994400</name>
</gene>
<proteinExistence type="predicted"/>
<dbReference type="GO" id="GO:0005634">
    <property type="term" value="C:nucleus"/>
    <property type="evidence" value="ECO:0007669"/>
    <property type="project" value="TreeGrafter"/>
</dbReference>
<evidence type="ECO:0000256" key="1">
    <source>
        <dbReference type="SAM" id="MobiDB-lite"/>
    </source>
</evidence>